<sequence>MAMTVIIQNDQLIAEIAEHGAELISLKSKEHGLEYIWQGDPAYWGRHAPVLFPFVGRLKDDQYVYQGKTYQMGQHGFARDMDFEVIEHGQEMASFILRSTPETLEKYPFDFELVISYELGGDGITVHYQVANTGEKEMFFSIGGHPAFNVPLEEGLSFEDFYLAFSPLKSRLRLPLKGPFIDMDQKTLGQTNTNLALNRELFEQDALVFETRGLNAYAIRSEKSSHSVTLSYKDMPYVGIWSPYPKEAPFVCIEPWCGIADTVNSSGNLMEKVGINQLGAHEIFKTKYSITVK</sequence>
<dbReference type="InterPro" id="IPR008183">
    <property type="entry name" value="Aldose_1/G6P_1-epimerase"/>
</dbReference>
<proteinExistence type="predicted"/>
<dbReference type="CDD" id="cd09024">
    <property type="entry name" value="Aldose_epim_lacX"/>
    <property type="match status" value="1"/>
</dbReference>
<dbReference type="InterPro" id="IPR011013">
    <property type="entry name" value="Gal_mutarotase_sf_dom"/>
</dbReference>
<gene>
    <name evidence="1" type="ORF">B1P95_11705</name>
</gene>
<evidence type="ECO:0000313" key="2">
    <source>
        <dbReference type="Proteomes" id="UP000191171"/>
    </source>
</evidence>
<dbReference type="EMBL" id="MVGJ01000073">
    <property type="protein sequence ID" value="OOL80329.1"/>
    <property type="molecule type" value="Genomic_DNA"/>
</dbReference>
<dbReference type="GO" id="GO:0030246">
    <property type="term" value="F:carbohydrate binding"/>
    <property type="evidence" value="ECO:0007669"/>
    <property type="project" value="InterPro"/>
</dbReference>
<dbReference type="Gene3D" id="2.70.98.10">
    <property type="match status" value="1"/>
</dbReference>
<name>A0A1S8J0C0_ENTFC</name>
<evidence type="ECO:0000313" key="1">
    <source>
        <dbReference type="EMBL" id="OOL80329.1"/>
    </source>
</evidence>
<dbReference type="SUPFAM" id="SSF74650">
    <property type="entry name" value="Galactose mutarotase-like"/>
    <property type="match status" value="1"/>
</dbReference>
<dbReference type="AlphaFoldDB" id="A0A1S8J0C0"/>
<comment type="caution">
    <text evidence="1">The sequence shown here is derived from an EMBL/GenBank/DDBJ whole genome shotgun (WGS) entry which is preliminary data.</text>
</comment>
<organism evidence="1 2">
    <name type="scientific">Enterococcus faecium</name>
    <name type="common">Streptococcus faecium</name>
    <dbReference type="NCBI Taxonomy" id="1352"/>
    <lineage>
        <taxon>Bacteria</taxon>
        <taxon>Bacillati</taxon>
        <taxon>Bacillota</taxon>
        <taxon>Bacilli</taxon>
        <taxon>Lactobacillales</taxon>
        <taxon>Enterococcaceae</taxon>
        <taxon>Enterococcus</taxon>
    </lineage>
</organism>
<dbReference type="InterPro" id="IPR014718">
    <property type="entry name" value="GH-type_carb-bd"/>
</dbReference>
<accession>A0A1S8J0C0</accession>
<dbReference type="GO" id="GO:0005975">
    <property type="term" value="P:carbohydrate metabolic process"/>
    <property type="evidence" value="ECO:0007669"/>
    <property type="project" value="InterPro"/>
</dbReference>
<protein>
    <submittedName>
        <fullName evidence="1">Aldose epimerase</fullName>
    </submittedName>
</protein>
<reference evidence="1 2" key="1">
    <citation type="submission" date="2017-02" db="EMBL/GenBank/DDBJ databases">
        <title>Clonality and virulence of isolates of VRE in Hematopoietic Stem Cell Transplanted (HSCT) patients.</title>
        <authorList>
            <person name="Marchi A.P."/>
            <person name="Martins R.C."/>
            <person name="Marie S.K."/>
            <person name="Levin A.S."/>
            <person name="Costa S.F."/>
        </authorList>
    </citation>
    <scope>NUCLEOTIDE SEQUENCE [LARGE SCALE GENOMIC DNA]</scope>
    <source>
        <strain evidence="1 2">LIM1759</strain>
    </source>
</reference>
<dbReference type="PANTHER" id="PTHR11122:SF13">
    <property type="entry name" value="GLUCOSE-6-PHOSPHATE 1-EPIMERASE"/>
    <property type="match status" value="1"/>
</dbReference>
<dbReference type="PANTHER" id="PTHR11122">
    <property type="entry name" value="APOSPORY-ASSOCIATED PROTEIN C-RELATED"/>
    <property type="match status" value="1"/>
</dbReference>
<dbReference type="GO" id="GO:0016853">
    <property type="term" value="F:isomerase activity"/>
    <property type="evidence" value="ECO:0007669"/>
    <property type="project" value="InterPro"/>
</dbReference>
<dbReference type="Pfam" id="PF01263">
    <property type="entry name" value="Aldose_epim"/>
    <property type="match status" value="1"/>
</dbReference>
<dbReference type="InterPro" id="IPR037481">
    <property type="entry name" value="LacX"/>
</dbReference>
<dbReference type="Proteomes" id="UP000191171">
    <property type="component" value="Unassembled WGS sequence"/>
</dbReference>